<keyword evidence="2" id="KW-0229">DNA integration</keyword>
<feature type="domain" description="Core-binding (CB)" evidence="7">
    <location>
        <begin position="107"/>
        <end position="199"/>
    </location>
</feature>
<dbReference type="Proteomes" id="UP000318946">
    <property type="component" value="Chromosome"/>
</dbReference>
<dbReference type="Pfam" id="PF17293">
    <property type="entry name" value="Arm-DNA-bind_5"/>
    <property type="match status" value="1"/>
</dbReference>
<dbReference type="PANTHER" id="PTHR30349">
    <property type="entry name" value="PHAGE INTEGRASE-RELATED"/>
    <property type="match status" value="1"/>
</dbReference>
<protein>
    <submittedName>
        <fullName evidence="8">Transposase</fullName>
    </submittedName>
</protein>
<dbReference type="GO" id="GO:0006310">
    <property type="term" value="P:DNA recombination"/>
    <property type="evidence" value="ECO:0007669"/>
    <property type="project" value="UniProtKB-KW"/>
</dbReference>
<dbReference type="Pfam" id="PF13102">
    <property type="entry name" value="Phage_int_SAM_5"/>
    <property type="match status" value="1"/>
</dbReference>
<dbReference type="InterPro" id="IPR050090">
    <property type="entry name" value="Tyrosine_recombinase_XerCD"/>
</dbReference>
<dbReference type="PANTHER" id="PTHR30349:SF64">
    <property type="entry name" value="PROPHAGE INTEGRASE INTD-RELATED"/>
    <property type="match status" value="1"/>
</dbReference>
<evidence type="ECO:0000259" key="6">
    <source>
        <dbReference type="PROSITE" id="PS51898"/>
    </source>
</evidence>
<keyword evidence="3 5" id="KW-0238">DNA-binding</keyword>
<gene>
    <name evidence="8" type="ORF">A5CBH24_11820</name>
</gene>
<keyword evidence="9" id="KW-1185">Reference proteome</keyword>
<dbReference type="InterPro" id="IPR011010">
    <property type="entry name" value="DNA_brk_join_enz"/>
</dbReference>
<dbReference type="InterPro" id="IPR010998">
    <property type="entry name" value="Integrase_recombinase_N"/>
</dbReference>
<reference evidence="9" key="1">
    <citation type="submission" date="2019-06" db="EMBL/GenBank/DDBJ databases">
        <title>Alistipes onderdonkii subsp. vulgaris subsp. nov., Alistipes dispar sp. nov. and Alistipes communis sp. nov., isolated from human faeces, and creation of Alistipes onderdonkii subsp. onderdonkii subsp. nov.</title>
        <authorList>
            <person name="Sakamoto M."/>
            <person name="Ikeyama N."/>
            <person name="Ogata Y."/>
            <person name="Suda W."/>
            <person name="Iino T."/>
            <person name="Hattori M."/>
            <person name="Ohkuma M."/>
        </authorList>
    </citation>
    <scope>NUCLEOTIDE SEQUENCE [LARGE SCALE GENOMIC DNA]</scope>
    <source>
        <strain evidence="9">5CBH24</strain>
    </source>
</reference>
<dbReference type="SUPFAM" id="SSF56349">
    <property type="entry name" value="DNA breaking-rejoining enzymes"/>
    <property type="match status" value="1"/>
</dbReference>
<dbReference type="KEGG" id="acou:A5CBH24_11820"/>
<dbReference type="GO" id="GO:0003677">
    <property type="term" value="F:DNA binding"/>
    <property type="evidence" value="ECO:0007669"/>
    <property type="project" value="UniProtKB-UniRule"/>
</dbReference>
<accession>A0A4Y1WUE7</accession>
<dbReference type="GO" id="GO:0015074">
    <property type="term" value="P:DNA integration"/>
    <property type="evidence" value="ECO:0007669"/>
    <property type="project" value="UniProtKB-KW"/>
</dbReference>
<evidence type="ECO:0000256" key="4">
    <source>
        <dbReference type="ARBA" id="ARBA00023172"/>
    </source>
</evidence>
<keyword evidence="4" id="KW-0233">DNA recombination</keyword>
<name>A0A4Y1WUE7_9BACT</name>
<dbReference type="InterPro" id="IPR002104">
    <property type="entry name" value="Integrase_catalytic"/>
</dbReference>
<dbReference type="EMBL" id="AP019735">
    <property type="protein sequence ID" value="BBL03869.1"/>
    <property type="molecule type" value="Genomic_DNA"/>
</dbReference>
<evidence type="ECO:0000313" key="9">
    <source>
        <dbReference type="Proteomes" id="UP000318946"/>
    </source>
</evidence>
<evidence type="ECO:0000256" key="3">
    <source>
        <dbReference type="ARBA" id="ARBA00023125"/>
    </source>
</evidence>
<proteinExistence type="inferred from homology"/>
<feature type="domain" description="Tyr recombinase" evidence="6">
    <location>
        <begin position="219"/>
        <end position="394"/>
    </location>
</feature>
<dbReference type="Gene3D" id="1.10.150.130">
    <property type="match status" value="1"/>
</dbReference>
<dbReference type="InterPro" id="IPR044068">
    <property type="entry name" value="CB"/>
</dbReference>
<organism evidence="8 9">
    <name type="scientific">Alistipes communis</name>
    <dbReference type="NCBI Taxonomy" id="2585118"/>
    <lineage>
        <taxon>Bacteria</taxon>
        <taxon>Pseudomonadati</taxon>
        <taxon>Bacteroidota</taxon>
        <taxon>Bacteroidia</taxon>
        <taxon>Bacteroidales</taxon>
        <taxon>Rikenellaceae</taxon>
        <taxon>Alistipes</taxon>
    </lineage>
</organism>
<dbReference type="OrthoDB" id="1031626at2"/>
<dbReference type="PROSITE" id="PS51900">
    <property type="entry name" value="CB"/>
    <property type="match status" value="1"/>
</dbReference>
<dbReference type="RefSeq" id="WP_141412498.1">
    <property type="nucleotide sequence ID" value="NZ_AP019735.1"/>
</dbReference>
<dbReference type="InterPro" id="IPR035386">
    <property type="entry name" value="Arm-DNA-bind_5"/>
</dbReference>
<evidence type="ECO:0000259" key="7">
    <source>
        <dbReference type="PROSITE" id="PS51900"/>
    </source>
</evidence>
<dbReference type="InterPro" id="IPR025269">
    <property type="entry name" value="SAM-like_dom"/>
</dbReference>
<evidence type="ECO:0000256" key="1">
    <source>
        <dbReference type="ARBA" id="ARBA00008857"/>
    </source>
</evidence>
<evidence type="ECO:0000256" key="2">
    <source>
        <dbReference type="ARBA" id="ARBA00022908"/>
    </source>
</evidence>
<sequence>MTRSTFKVLFYLKRQSEKDGMVPIMGRITVNGTIAQFSCKLSIAPRLWDVKANKASGKSTVAQRINEKLDKIRALIIKQYDKITAADNFVSAEKVKNAYLGFGDEYRTLLSVAEEFLDEYGKRVGKDRTLGSYEQQCINHKRIIWFLRDKYSLSDIPLREIEPSFIEDFHYYLTVTRSLASGTVIGAITKLKQLILYSIRKRYISCNPFMGFRCTAQYRDRGFLTEEELQTFMHAELRRYKQRQVRDIFVFCCFTGLSYSDVKKLTFDHIKTSFDGDSWIVAHRQKTGTPFHIKLLPIAKQLIENYRPISKNNLVFPVPSVCDNMNRTLQRIARDCGLKKHITMHMSRHTFATTVTLSQGVPLETVSQMLGHTNILTTQIYAKITNEKISRDMSALTERLGDKYRLAE</sequence>
<comment type="similarity">
    <text evidence="1">Belongs to the 'phage' integrase family.</text>
</comment>
<evidence type="ECO:0000256" key="5">
    <source>
        <dbReference type="PROSITE-ProRule" id="PRU01248"/>
    </source>
</evidence>
<dbReference type="InterPro" id="IPR013762">
    <property type="entry name" value="Integrase-like_cat_sf"/>
</dbReference>
<evidence type="ECO:0000313" key="8">
    <source>
        <dbReference type="EMBL" id="BBL03869.1"/>
    </source>
</evidence>
<dbReference type="CDD" id="cd01185">
    <property type="entry name" value="INTN1_C_like"/>
    <property type="match status" value="1"/>
</dbReference>
<dbReference type="PROSITE" id="PS51898">
    <property type="entry name" value="TYR_RECOMBINASE"/>
    <property type="match status" value="1"/>
</dbReference>
<dbReference type="AlphaFoldDB" id="A0A4Y1WUE7"/>
<dbReference type="Pfam" id="PF00589">
    <property type="entry name" value="Phage_integrase"/>
    <property type="match status" value="1"/>
</dbReference>
<dbReference type="Gene3D" id="1.10.443.10">
    <property type="entry name" value="Intergrase catalytic core"/>
    <property type="match status" value="1"/>
</dbReference>
<dbReference type="GeneID" id="78341902"/>